<dbReference type="InterPro" id="IPR011701">
    <property type="entry name" value="MFS"/>
</dbReference>
<comment type="similarity">
    <text evidence="2">Belongs to the major facilitator superfamily. EmrB family.</text>
</comment>
<accession>A0A1H8NUF2</accession>
<feature type="transmembrane region" description="Helical" evidence="8">
    <location>
        <begin position="83"/>
        <end position="102"/>
    </location>
</feature>
<feature type="transmembrane region" description="Helical" evidence="8">
    <location>
        <begin position="236"/>
        <end position="253"/>
    </location>
</feature>
<gene>
    <name evidence="10" type="ORF">SAMN05192574_107100</name>
</gene>
<keyword evidence="6 8" id="KW-1133">Transmembrane helix</keyword>
<evidence type="ECO:0000256" key="7">
    <source>
        <dbReference type="ARBA" id="ARBA00023136"/>
    </source>
</evidence>
<dbReference type="PROSITE" id="PS00217">
    <property type="entry name" value="SUGAR_TRANSPORT_2"/>
    <property type="match status" value="1"/>
</dbReference>
<feature type="transmembrane region" description="Helical" evidence="8">
    <location>
        <begin position="493"/>
        <end position="512"/>
    </location>
</feature>
<dbReference type="PROSITE" id="PS50850">
    <property type="entry name" value="MFS"/>
    <property type="match status" value="1"/>
</dbReference>
<feature type="transmembrane region" description="Helical" evidence="8">
    <location>
        <begin position="340"/>
        <end position="361"/>
    </location>
</feature>
<dbReference type="Pfam" id="PF07690">
    <property type="entry name" value="MFS_1"/>
    <property type="match status" value="1"/>
</dbReference>
<dbReference type="InterPro" id="IPR005829">
    <property type="entry name" value="Sugar_transporter_CS"/>
</dbReference>
<name>A0A1H8NUF2_9SPHI</name>
<feature type="transmembrane region" description="Helical" evidence="8">
    <location>
        <begin position="141"/>
        <end position="159"/>
    </location>
</feature>
<evidence type="ECO:0000256" key="2">
    <source>
        <dbReference type="ARBA" id="ARBA00008537"/>
    </source>
</evidence>
<evidence type="ECO:0000256" key="5">
    <source>
        <dbReference type="ARBA" id="ARBA00022692"/>
    </source>
</evidence>
<feature type="transmembrane region" description="Helical" evidence="8">
    <location>
        <begin position="373"/>
        <end position="392"/>
    </location>
</feature>
<dbReference type="Gene3D" id="1.20.1720.10">
    <property type="entry name" value="Multidrug resistance protein D"/>
    <property type="match status" value="1"/>
</dbReference>
<sequence length="526" mass="57570">MQQDESLIERGPRLAIITITAVFCALLEIIDTTIVNVALNNMRGSLGATLNEISWVITAYSLANVIVIPLTSWLSQQFGRRNYFAASIIIFTVCSFLCGNAHSVTEIIIFRFIQGMGGGALLVTSQTIITESWPPEKRAMAQAIYVLGIIVGPTLGPPLGGYIVDNFSWPFIFYINIPIGIVATLLALIYVKSPRYEQKKSASEIDWLGIALLTIGISSLQYILEKGQEEDWFNSPLIITLSITSFLGLYLFVWRQLETRFPVVNLRVFKNRNLSIGVALSFVLGFGAYGSTFVIPLFTQSVLGWTAQKAGLLQLPSTLFTALMMPLIATLIQRGVQQKFLIAIGMFLFYIFCMLCYQIITPTTGGGDFFWPLIIRGIGLGFLSVPISTMALSTLKGQEIGQGAAFTGMMRQLGGSFGIALISTFLSRQTSKHRAGLIGHLNANDINVQNRVKQLSAGFRGHGLDSLASQKAAVQIIDNGVNTQATLLSYMDIFIMVGIVFVVFVPFVLLLVKKSKSKVSMADAAH</sequence>
<evidence type="ECO:0000256" key="6">
    <source>
        <dbReference type="ARBA" id="ARBA00022989"/>
    </source>
</evidence>
<feature type="transmembrane region" description="Helical" evidence="8">
    <location>
        <begin position="205"/>
        <end position="224"/>
    </location>
</feature>
<dbReference type="AlphaFoldDB" id="A0A1H8NUF2"/>
<dbReference type="STRING" id="551995.SAMN05192574_107100"/>
<dbReference type="InterPro" id="IPR020846">
    <property type="entry name" value="MFS_dom"/>
</dbReference>
<dbReference type="RefSeq" id="WP_091214196.1">
    <property type="nucleotide sequence ID" value="NZ_FOCL01000007.1"/>
</dbReference>
<keyword evidence="4" id="KW-1003">Cell membrane</keyword>
<comment type="subcellular location">
    <subcellularLocation>
        <location evidence="1">Cell membrane</location>
        <topology evidence="1">Multi-pass membrane protein</topology>
    </subcellularLocation>
</comment>
<feature type="transmembrane region" description="Helical" evidence="8">
    <location>
        <begin position="53"/>
        <end position="71"/>
    </location>
</feature>
<keyword evidence="7 8" id="KW-0472">Membrane</keyword>
<dbReference type="InterPro" id="IPR004638">
    <property type="entry name" value="EmrB-like"/>
</dbReference>
<evidence type="ECO:0000256" key="8">
    <source>
        <dbReference type="SAM" id="Phobius"/>
    </source>
</evidence>
<proteinExistence type="inferred from homology"/>
<dbReference type="EMBL" id="FOCL01000007">
    <property type="protein sequence ID" value="SEO33229.1"/>
    <property type="molecule type" value="Genomic_DNA"/>
</dbReference>
<feature type="transmembrane region" description="Helical" evidence="8">
    <location>
        <begin position="171"/>
        <end position="193"/>
    </location>
</feature>
<feature type="transmembrane region" description="Helical" evidence="8">
    <location>
        <begin position="274"/>
        <end position="298"/>
    </location>
</feature>
<evidence type="ECO:0000259" key="9">
    <source>
        <dbReference type="PROSITE" id="PS50850"/>
    </source>
</evidence>
<dbReference type="SUPFAM" id="SSF103473">
    <property type="entry name" value="MFS general substrate transporter"/>
    <property type="match status" value="1"/>
</dbReference>
<dbReference type="PANTHER" id="PTHR42718">
    <property type="entry name" value="MAJOR FACILITATOR SUPERFAMILY MULTIDRUG TRANSPORTER MFSC"/>
    <property type="match status" value="1"/>
</dbReference>
<dbReference type="GO" id="GO:0022857">
    <property type="term" value="F:transmembrane transporter activity"/>
    <property type="evidence" value="ECO:0007669"/>
    <property type="project" value="InterPro"/>
</dbReference>
<feature type="transmembrane region" description="Helical" evidence="8">
    <location>
        <begin position="404"/>
        <end position="426"/>
    </location>
</feature>
<evidence type="ECO:0000256" key="1">
    <source>
        <dbReference type="ARBA" id="ARBA00004651"/>
    </source>
</evidence>
<feature type="domain" description="Major facilitator superfamily (MFS) profile" evidence="9">
    <location>
        <begin position="17"/>
        <end position="516"/>
    </location>
</feature>
<keyword evidence="5 8" id="KW-0812">Transmembrane</keyword>
<dbReference type="PANTHER" id="PTHR42718:SF9">
    <property type="entry name" value="MAJOR FACILITATOR SUPERFAMILY MULTIDRUG TRANSPORTER MFSC"/>
    <property type="match status" value="1"/>
</dbReference>
<organism evidence="10 11">
    <name type="scientific">Mucilaginibacter gossypiicola</name>
    <dbReference type="NCBI Taxonomy" id="551995"/>
    <lineage>
        <taxon>Bacteria</taxon>
        <taxon>Pseudomonadati</taxon>
        <taxon>Bacteroidota</taxon>
        <taxon>Sphingobacteriia</taxon>
        <taxon>Sphingobacteriales</taxon>
        <taxon>Sphingobacteriaceae</taxon>
        <taxon>Mucilaginibacter</taxon>
    </lineage>
</organism>
<dbReference type="InterPro" id="IPR036259">
    <property type="entry name" value="MFS_trans_sf"/>
</dbReference>
<protein>
    <submittedName>
        <fullName evidence="10">MFS transporter, DHA2 family, multidrug resistance protein</fullName>
    </submittedName>
</protein>
<keyword evidence="3" id="KW-0813">Transport</keyword>
<dbReference type="CDD" id="cd17503">
    <property type="entry name" value="MFS_LmrB_MDR_like"/>
    <property type="match status" value="1"/>
</dbReference>
<feature type="transmembrane region" description="Helical" evidence="8">
    <location>
        <begin position="12"/>
        <end position="33"/>
    </location>
</feature>
<evidence type="ECO:0000313" key="10">
    <source>
        <dbReference type="EMBL" id="SEO33229.1"/>
    </source>
</evidence>
<dbReference type="NCBIfam" id="TIGR00711">
    <property type="entry name" value="efflux_EmrB"/>
    <property type="match status" value="1"/>
</dbReference>
<dbReference type="Gene3D" id="1.20.1250.20">
    <property type="entry name" value="MFS general substrate transporter like domains"/>
    <property type="match status" value="1"/>
</dbReference>
<evidence type="ECO:0000313" key="11">
    <source>
        <dbReference type="Proteomes" id="UP000198942"/>
    </source>
</evidence>
<dbReference type="GO" id="GO:0005886">
    <property type="term" value="C:plasma membrane"/>
    <property type="evidence" value="ECO:0007669"/>
    <property type="project" value="UniProtKB-SubCell"/>
</dbReference>
<feature type="transmembrane region" description="Helical" evidence="8">
    <location>
        <begin position="108"/>
        <end position="129"/>
    </location>
</feature>
<evidence type="ECO:0000256" key="3">
    <source>
        <dbReference type="ARBA" id="ARBA00022448"/>
    </source>
</evidence>
<keyword evidence="11" id="KW-1185">Reference proteome</keyword>
<reference evidence="11" key="1">
    <citation type="submission" date="2016-10" db="EMBL/GenBank/DDBJ databases">
        <authorList>
            <person name="Varghese N."/>
            <person name="Submissions S."/>
        </authorList>
    </citation>
    <scope>NUCLEOTIDE SEQUENCE [LARGE SCALE GENOMIC DNA]</scope>
    <source>
        <strain evidence="11">Gh-48</strain>
    </source>
</reference>
<dbReference type="Proteomes" id="UP000198942">
    <property type="component" value="Unassembled WGS sequence"/>
</dbReference>
<dbReference type="OrthoDB" id="9807274at2"/>
<feature type="transmembrane region" description="Helical" evidence="8">
    <location>
        <begin position="310"/>
        <end position="328"/>
    </location>
</feature>
<evidence type="ECO:0000256" key="4">
    <source>
        <dbReference type="ARBA" id="ARBA00022475"/>
    </source>
</evidence>